<evidence type="ECO:0000313" key="4">
    <source>
        <dbReference type="Proteomes" id="UP000028981"/>
    </source>
</evidence>
<sequence>MADTTIFTVNDMTCSHCVSTVRKALEEALPGAEITVDLDTHKVSFTGDRAKGEDAIKEAGYTPEPA</sequence>
<protein>
    <submittedName>
        <fullName evidence="3">Heavy metal transporter</fullName>
    </submittedName>
</protein>
<feature type="domain" description="HMA" evidence="2">
    <location>
        <begin position="3"/>
        <end position="66"/>
    </location>
</feature>
<keyword evidence="4" id="KW-1185">Reference proteome</keyword>
<dbReference type="CDD" id="cd00371">
    <property type="entry name" value="HMA"/>
    <property type="match status" value="1"/>
</dbReference>
<evidence type="ECO:0000313" key="3">
    <source>
        <dbReference type="EMBL" id="KFL31117.1"/>
    </source>
</evidence>
<gene>
    <name evidence="3" type="ORF">JP75_11050</name>
</gene>
<reference evidence="3 4" key="1">
    <citation type="submission" date="2014-08" db="EMBL/GenBank/DDBJ databases">
        <authorList>
            <person name="Hassan Y.I."/>
            <person name="Lepp D."/>
            <person name="Zhou T."/>
        </authorList>
    </citation>
    <scope>NUCLEOTIDE SEQUENCE [LARGE SCALE GENOMIC DNA]</scope>
    <source>
        <strain evidence="3 4">IFO13584</strain>
    </source>
</reference>
<dbReference type="PROSITE" id="PS01047">
    <property type="entry name" value="HMA_1"/>
    <property type="match status" value="1"/>
</dbReference>
<dbReference type="Proteomes" id="UP000028981">
    <property type="component" value="Unassembled WGS sequence"/>
</dbReference>
<dbReference type="Gene3D" id="3.30.70.100">
    <property type="match status" value="1"/>
</dbReference>
<dbReference type="Pfam" id="PF00403">
    <property type="entry name" value="HMA"/>
    <property type="match status" value="1"/>
</dbReference>
<dbReference type="GO" id="GO:0046872">
    <property type="term" value="F:metal ion binding"/>
    <property type="evidence" value="ECO:0007669"/>
    <property type="project" value="UniProtKB-KW"/>
</dbReference>
<evidence type="ECO:0000256" key="1">
    <source>
        <dbReference type="ARBA" id="ARBA00022723"/>
    </source>
</evidence>
<dbReference type="InterPro" id="IPR036163">
    <property type="entry name" value="HMA_dom_sf"/>
</dbReference>
<dbReference type="STRING" id="46914.JP75_11050"/>
<dbReference type="OrthoDB" id="9801832at2"/>
<accession>A0A087M2L4</accession>
<organism evidence="3 4">
    <name type="scientific">Devosia riboflavina</name>
    <dbReference type="NCBI Taxonomy" id="46914"/>
    <lineage>
        <taxon>Bacteria</taxon>
        <taxon>Pseudomonadati</taxon>
        <taxon>Pseudomonadota</taxon>
        <taxon>Alphaproteobacteria</taxon>
        <taxon>Hyphomicrobiales</taxon>
        <taxon>Devosiaceae</taxon>
        <taxon>Devosia</taxon>
    </lineage>
</organism>
<comment type="caution">
    <text evidence="3">The sequence shown here is derived from an EMBL/GenBank/DDBJ whole genome shotgun (WGS) entry which is preliminary data.</text>
</comment>
<name>A0A087M2L4_9HYPH</name>
<dbReference type="AlphaFoldDB" id="A0A087M2L4"/>
<dbReference type="InterPro" id="IPR006121">
    <property type="entry name" value="HMA_dom"/>
</dbReference>
<dbReference type="SUPFAM" id="SSF55008">
    <property type="entry name" value="HMA, heavy metal-associated domain"/>
    <property type="match status" value="1"/>
</dbReference>
<dbReference type="RefSeq" id="WP_035082595.1">
    <property type="nucleotide sequence ID" value="NZ_JQGC01000008.1"/>
</dbReference>
<dbReference type="EMBL" id="JQGC01000008">
    <property type="protein sequence ID" value="KFL31117.1"/>
    <property type="molecule type" value="Genomic_DNA"/>
</dbReference>
<dbReference type="PROSITE" id="PS50846">
    <property type="entry name" value="HMA_2"/>
    <property type="match status" value="1"/>
</dbReference>
<keyword evidence="1" id="KW-0479">Metal-binding</keyword>
<proteinExistence type="predicted"/>
<evidence type="ECO:0000259" key="2">
    <source>
        <dbReference type="PROSITE" id="PS50846"/>
    </source>
</evidence>
<dbReference type="InterPro" id="IPR017969">
    <property type="entry name" value="Heavy-metal-associated_CS"/>
</dbReference>